<gene>
    <name evidence="3" type="ORF">ABID56_000248</name>
</gene>
<dbReference type="GO" id="GO:0008834">
    <property type="term" value="F:ditrans,polycis-undecaprenyl-diphosphate synthase [(2E,6E)-farnesyl-diphosphate specific] activity"/>
    <property type="evidence" value="ECO:0007669"/>
    <property type="project" value="UniProtKB-EC"/>
</dbReference>
<feature type="binding site" evidence="2">
    <location>
        <position position="215"/>
    </location>
    <ligand>
        <name>Mg(2+)</name>
        <dbReference type="ChEBI" id="CHEBI:18420"/>
    </ligand>
</feature>
<feature type="binding site" evidence="2">
    <location>
        <position position="41"/>
    </location>
    <ligand>
        <name>substrate</name>
    </ligand>
</feature>
<keyword evidence="4" id="KW-1185">Reference proteome</keyword>
<feature type="binding site" evidence="2">
    <location>
        <position position="77"/>
    </location>
    <ligand>
        <name>substrate</name>
    </ligand>
</feature>
<dbReference type="EMBL" id="JBEPMX010000001">
    <property type="protein sequence ID" value="MET3682169.1"/>
    <property type="molecule type" value="Genomic_DNA"/>
</dbReference>
<feature type="binding site" evidence="2">
    <location>
        <position position="196"/>
    </location>
    <ligand>
        <name>substrate</name>
    </ligand>
</feature>
<feature type="binding site" evidence="2">
    <location>
        <begin position="202"/>
        <end position="204"/>
    </location>
    <ligand>
        <name>substrate</name>
    </ligand>
</feature>
<comment type="caution">
    <text evidence="3">The sequence shown here is derived from an EMBL/GenBank/DDBJ whole genome shotgun (WGS) entry which is preliminary data.</text>
</comment>
<dbReference type="SUPFAM" id="SSF64005">
    <property type="entry name" value="Undecaprenyl diphosphate synthase"/>
    <property type="match status" value="1"/>
</dbReference>
<dbReference type="InterPro" id="IPR001441">
    <property type="entry name" value="UPP_synth-like"/>
</dbReference>
<keyword evidence="2" id="KW-0479">Metal-binding</keyword>
<protein>
    <recommendedName>
        <fullName evidence="2">Isoprenyl transferase</fullName>
        <ecNumber evidence="2">2.5.1.-</ecNumber>
    </recommendedName>
</protein>
<name>A0ABV2KRF5_9BACI</name>
<comment type="similarity">
    <text evidence="2">Belongs to the UPP synthase family.</text>
</comment>
<dbReference type="HAMAP" id="MF_01139">
    <property type="entry name" value="ISPT"/>
    <property type="match status" value="1"/>
</dbReference>
<evidence type="ECO:0000313" key="4">
    <source>
        <dbReference type="Proteomes" id="UP001549167"/>
    </source>
</evidence>
<dbReference type="CDD" id="cd00475">
    <property type="entry name" value="Cis_IPPS"/>
    <property type="match status" value="1"/>
</dbReference>
<evidence type="ECO:0000313" key="3">
    <source>
        <dbReference type="EMBL" id="MET3682169.1"/>
    </source>
</evidence>
<dbReference type="Proteomes" id="UP001549167">
    <property type="component" value="Unassembled WGS sequence"/>
</dbReference>
<dbReference type="NCBIfam" id="NF011405">
    <property type="entry name" value="PRK14830.1"/>
    <property type="match status" value="1"/>
</dbReference>
<comment type="subunit">
    <text evidence="2">Homodimer.</text>
</comment>
<comment type="function">
    <text evidence="2">Catalyzes the condensation of isopentenyl diphosphate (IPP) with allylic pyrophosphates generating different type of terpenoids.</text>
</comment>
<organism evidence="3 4">
    <name type="scientific">Alkalibacillus flavidus</name>
    <dbReference type="NCBI Taxonomy" id="546021"/>
    <lineage>
        <taxon>Bacteria</taxon>
        <taxon>Bacillati</taxon>
        <taxon>Bacillota</taxon>
        <taxon>Bacilli</taxon>
        <taxon>Bacillales</taxon>
        <taxon>Bacillaceae</taxon>
        <taxon>Alkalibacillus</taxon>
    </lineage>
</organism>
<keyword evidence="2" id="KW-0460">Magnesium</keyword>
<proteinExistence type="inferred from homology"/>
<feature type="binding site" evidence="2">
    <location>
        <begin position="73"/>
        <end position="75"/>
    </location>
    <ligand>
        <name>substrate</name>
    </ligand>
</feature>
<feature type="binding site" evidence="2">
    <location>
        <position position="79"/>
    </location>
    <ligand>
        <name>substrate</name>
    </ligand>
</feature>
<accession>A0ABV2KRF5</accession>
<feature type="binding site" evidence="2">
    <location>
        <position position="33"/>
    </location>
    <ligand>
        <name>substrate</name>
    </ligand>
</feature>
<keyword evidence="1 2" id="KW-0808">Transferase</keyword>
<dbReference type="Pfam" id="PF01255">
    <property type="entry name" value="Prenyltransf"/>
    <property type="match status" value="1"/>
</dbReference>
<dbReference type="InterPro" id="IPR036424">
    <property type="entry name" value="UPP_synth-like_sf"/>
</dbReference>
<dbReference type="PANTHER" id="PTHR10291">
    <property type="entry name" value="DEHYDRODOLICHYL DIPHOSPHATE SYNTHASE FAMILY MEMBER"/>
    <property type="match status" value="1"/>
</dbReference>
<feature type="active site" description="Proton acceptor" evidence="2">
    <location>
        <position position="76"/>
    </location>
</feature>
<feature type="binding site" evidence="2">
    <location>
        <begin position="29"/>
        <end position="32"/>
    </location>
    <ligand>
        <name>substrate</name>
    </ligand>
</feature>
<dbReference type="PROSITE" id="PS01066">
    <property type="entry name" value="UPP_SYNTHASE"/>
    <property type="match status" value="1"/>
</dbReference>
<feature type="active site" evidence="2">
    <location>
        <position position="28"/>
    </location>
</feature>
<comment type="cofactor">
    <cofactor evidence="2">
        <name>Mg(2+)</name>
        <dbReference type="ChEBI" id="CHEBI:18420"/>
    </cofactor>
    <text evidence="2">Binds 2 magnesium ions per subunit.</text>
</comment>
<dbReference type="Gene3D" id="3.40.1180.10">
    <property type="entry name" value="Decaprenyl diphosphate synthase-like"/>
    <property type="match status" value="1"/>
</dbReference>
<dbReference type="PANTHER" id="PTHR10291:SF0">
    <property type="entry name" value="DEHYDRODOLICHYL DIPHOSPHATE SYNTHASE 2"/>
    <property type="match status" value="1"/>
</dbReference>
<dbReference type="NCBIfam" id="TIGR00055">
    <property type="entry name" value="uppS"/>
    <property type="match status" value="1"/>
</dbReference>
<dbReference type="EC" id="2.5.1.-" evidence="2"/>
<evidence type="ECO:0000256" key="1">
    <source>
        <dbReference type="ARBA" id="ARBA00022679"/>
    </source>
</evidence>
<feature type="binding site" evidence="2">
    <location>
        <position position="28"/>
    </location>
    <ligand>
        <name>Mg(2+)</name>
        <dbReference type="ChEBI" id="CHEBI:18420"/>
    </ligand>
</feature>
<dbReference type="InterPro" id="IPR018520">
    <property type="entry name" value="UPP_synth-like_CS"/>
</dbReference>
<feature type="binding site" evidence="2">
    <location>
        <position position="45"/>
    </location>
    <ligand>
        <name>substrate</name>
    </ligand>
</feature>
<reference evidence="3 4" key="1">
    <citation type="submission" date="2024-06" db="EMBL/GenBank/DDBJ databases">
        <title>Genomic Encyclopedia of Type Strains, Phase IV (KMG-IV): sequencing the most valuable type-strain genomes for metagenomic binning, comparative biology and taxonomic classification.</title>
        <authorList>
            <person name="Goeker M."/>
        </authorList>
    </citation>
    <scope>NUCLEOTIDE SEQUENCE [LARGE SCALE GENOMIC DNA]</scope>
    <source>
        <strain evidence="3 4">DSM 23520</strain>
    </source>
</reference>
<sequence length="248" mass="28351">MLFRSQTKGDEQPLSSDNIPRHIAIIMDGNGRWAKKRALPRVAGHREGMKSIEKVVKRASDLGVEALTLYAFSTENWKRPSSEVEFILKLPSQFLDTYLPGLKENNVHISTIGDFDSLPDFTKKAVNQAIEETKDNDGLKLILALNYGSRHELVQAAQKVARLVQDESITIEDINEDLFSQQLLTTNVPDPDLLIRTSGERRLSNYLLWQVAYAEFYFTEQLWPEFDGQALDEAILEYQHRKRRFGGL</sequence>
<dbReference type="RefSeq" id="WP_354218601.1">
    <property type="nucleotide sequence ID" value="NZ_JBEPMX010000001.1"/>
</dbReference>
<evidence type="ECO:0000256" key="2">
    <source>
        <dbReference type="HAMAP-Rule" id="MF_01139"/>
    </source>
</evidence>